<dbReference type="GO" id="GO:0006002">
    <property type="term" value="P:fructose 6-phosphate metabolic process"/>
    <property type="evidence" value="ECO:0007669"/>
    <property type="project" value="TreeGrafter"/>
</dbReference>
<dbReference type="FunFam" id="3.40.50.10490:FF:000001">
    <property type="entry name" value="Glutamine--fructose-6-phosphate aminotransferase [isomerizing]"/>
    <property type="match status" value="1"/>
</dbReference>
<dbReference type="InterPro" id="IPR035490">
    <property type="entry name" value="GlmS/FrlB_SIS"/>
</dbReference>
<name>A0A9D1F0M0_9BACT</name>
<comment type="caution">
    <text evidence="13">The sequence shown here is derived from an EMBL/GenBank/DDBJ whole genome shotgun (WGS) entry which is preliminary data.</text>
</comment>
<comment type="subunit">
    <text evidence="10">Homodimer.</text>
</comment>
<dbReference type="Pfam" id="PF01380">
    <property type="entry name" value="SIS"/>
    <property type="match status" value="2"/>
</dbReference>
<protein>
    <recommendedName>
        <fullName evidence="4 10">Glutamine--fructose-6-phosphate aminotransferase [isomerizing]</fullName>
        <ecNumber evidence="3 10">2.6.1.16</ecNumber>
    </recommendedName>
    <alternativeName>
        <fullName evidence="10">D-fructose-6-phosphate amidotransferase</fullName>
    </alternativeName>
    <alternativeName>
        <fullName evidence="10">GFAT</fullName>
    </alternativeName>
    <alternativeName>
        <fullName evidence="10">Glucosamine-6-phosphate synthase</fullName>
    </alternativeName>
    <alternativeName>
        <fullName evidence="10">Hexosephosphate aminotransferase</fullName>
    </alternativeName>
    <alternativeName>
        <fullName evidence="10">L-glutamine--D-fructose-6-phosphate amidotransferase</fullName>
    </alternativeName>
</protein>
<dbReference type="SUPFAM" id="SSF53697">
    <property type="entry name" value="SIS domain"/>
    <property type="match status" value="1"/>
</dbReference>
<evidence type="ECO:0000313" key="13">
    <source>
        <dbReference type="EMBL" id="HIS36792.1"/>
    </source>
</evidence>
<feature type="active site" description="For Fru-6P isomerization activity" evidence="10">
    <location>
        <position position="609"/>
    </location>
</feature>
<dbReference type="GO" id="GO:0004360">
    <property type="term" value="F:glutamine-fructose-6-phosphate transaminase (isomerizing) activity"/>
    <property type="evidence" value="ECO:0007669"/>
    <property type="project" value="UniProtKB-UniRule"/>
</dbReference>
<keyword evidence="5 10" id="KW-0963">Cytoplasm</keyword>
<evidence type="ECO:0000256" key="7">
    <source>
        <dbReference type="ARBA" id="ARBA00022679"/>
    </source>
</evidence>
<keyword evidence="6 10" id="KW-0032">Aminotransferase</keyword>
<dbReference type="Gene3D" id="3.60.20.10">
    <property type="entry name" value="Glutamine Phosphoribosylpyrophosphate, subunit 1, domain 1"/>
    <property type="match status" value="1"/>
</dbReference>
<proteinExistence type="inferred from homology"/>
<evidence type="ECO:0000256" key="2">
    <source>
        <dbReference type="ARBA" id="ARBA00004496"/>
    </source>
</evidence>
<dbReference type="Gene3D" id="3.40.50.10490">
    <property type="entry name" value="Glucose-6-phosphate isomerase like protein, domain 1"/>
    <property type="match status" value="2"/>
</dbReference>
<evidence type="ECO:0000256" key="1">
    <source>
        <dbReference type="ARBA" id="ARBA00001031"/>
    </source>
</evidence>
<dbReference type="PANTHER" id="PTHR10937:SF0">
    <property type="entry name" value="GLUTAMINE--FRUCTOSE-6-PHOSPHATE TRANSAMINASE (ISOMERIZING)"/>
    <property type="match status" value="1"/>
</dbReference>
<dbReference type="InterPro" id="IPR035466">
    <property type="entry name" value="GlmS/AgaS_SIS"/>
</dbReference>
<dbReference type="FunFam" id="3.40.50.10490:FF:000002">
    <property type="entry name" value="Glutamine--fructose-6-phosphate aminotransferase [isomerizing]"/>
    <property type="match status" value="1"/>
</dbReference>
<evidence type="ECO:0000256" key="5">
    <source>
        <dbReference type="ARBA" id="ARBA00022490"/>
    </source>
</evidence>
<evidence type="ECO:0000256" key="9">
    <source>
        <dbReference type="ARBA" id="ARBA00022962"/>
    </source>
</evidence>
<comment type="function">
    <text evidence="10">Catalyzes the first step in hexosamine metabolism, converting fructose-6P into glucosamine-6P using glutamine as a nitrogen source.</text>
</comment>
<dbReference type="AlphaFoldDB" id="A0A9D1F0M0"/>
<dbReference type="NCBIfam" id="NF001484">
    <property type="entry name" value="PRK00331.1"/>
    <property type="match status" value="1"/>
</dbReference>
<feature type="active site" description="Nucleophile; for GATase activity" evidence="10">
    <location>
        <position position="2"/>
    </location>
</feature>
<dbReference type="GO" id="GO:0005975">
    <property type="term" value="P:carbohydrate metabolic process"/>
    <property type="evidence" value="ECO:0007669"/>
    <property type="project" value="UniProtKB-UniRule"/>
</dbReference>
<keyword evidence="9" id="KW-0315">Glutamine amidotransferase</keyword>
<evidence type="ECO:0000259" key="11">
    <source>
        <dbReference type="PROSITE" id="PS51278"/>
    </source>
</evidence>
<keyword evidence="7 10" id="KW-0808">Transferase</keyword>
<dbReference type="GO" id="GO:0097367">
    <property type="term" value="F:carbohydrate derivative binding"/>
    <property type="evidence" value="ECO:0007669"/>
    <property type="project" value="InterPro"/>
</dbReference>
<feature type="initiator methionine" description="Removed" evidence="10">
    <location>
        <position position="1"/>
    </location>
</feature>
<dbReference type="CDD" id="cd05009">
    <property type="entry name" value="SIS_GlmS_GlmD_2"/>
    <property type="match status" value="1"/>
</dbReference>
<comment type="catalytic activity">
    <reaction evidence="1 10">
        <text>D-fructose 6-phosphate + L-glutamine = D-glucosamine 6-phosphate + L-glutamate</text>
        <dbReference type="Rhea" id="RHEA:13237"/>
        <dbReference type="ChEBI" id="CHEBI:29985"/>
        <dbReference type="ChEBI" id="CHEBI:58359"/>
        <dbReference type="ChEBI" id="CHEBI:58725"/>
        <dbReference type="ChEBI" id="CHEBI:61527"/>
        <dbReference type="EC" id="2.6.1.16"/>
    </reaction>
</comment>
<dbReference type="GO" id="GO:0006487">
    <property type="term" value="P:protein N-linked glycosylation"/>
    <property type="evidence" value="ECO:0007669"/>
    <property type="project" value="TreeGrafter"/>
</dbReference>
<dbReference type="GO" id="GO:0005829">
    <property type="term" value="C:cytosol"/>
    <property type="evidence" value="ECO:0007669"/>
    <property type="project" value="TreeGrafter"/>
</dbReference>
<dbReference type="FunFam" id="3.60.20.10:FF:000006">
    <property type="entry name" value="Glutamine--fructose-6-phosphate aminotransferase [isomerizing]"/>
    <property type="match status" value="1"/>
</dbReference>
<dbReference type="EC" id="2.6.1.16" evidence="3 10"/>
<dbReference type="PANTHER" id="PTHR10937">
    <property type="entry name" value="GLUCOSAMINE--FRUCTOSE-6-PHOSPHATE AMINOTRANSFERASE, ISOMERIZING"/>
    <property type="match status" value="1"/>
</dbReference>
<dbReference type="CDD" id="cd00714">
    <property type="entry name" value="GFAT"/>
    <property type="match status" value="1"/>
</dbReference>
<gene>
    <name evidence="10 13" type="primary">glmS</name>
    <name evidence="13" type="ORF">IAC10_09225</name>
</gene>
<reference evidence="13" key="1">
    <citation type="submission" date="2020-10" db="EMBL/GenBank/DDBJ databases">
        <authorList>
            <person name="Gilroy R."/>
        </authorList>
    </citation>
    <scope>NUCLEOTIDE SEQUENCE</scope>
    <source>
        <strain evidence="13">6276</strain>
    </source>
</reference>
<evidence type="ECO:0000256" key="6">
    <source>
        <dbReference type="ARBA" id="ARBA00022576"/>
    </source>
</evidence>
<evidence type="ECO:0000256" key="4">
    <source>
        <dbReference type="ARBA" id="ARBA00016090"/>
    </source>
</evidence>
<dbReference type="CDD" id="cd05008">
    <property type="entry name" value="SIS_GlmS_GlmD_1"/>
    <property type="match status" value="1"/>
</dbReference>
<dbReference type="NCBIfam" id="TIGR01135">
    <property type="entry name" value="glmS"/>
    <property type="match status" value="1"/>
</dbReference>
<dbReference type="Proteomes" id="UP000823928">
    <property type="component" value="Unassembled WGS sequence"/>
</dbReference>
<evidence type="ECO:0000256" key="10">
    <source>
        <dbReference type="HAMAP-Rule" id="MF_00164"/>
    </source>
</evidence>
<organism evidence="13 14">
    <name type="scientific">Candidatus Scatousia excrementigallinarum</name>
    <dbReference type="NCBI Taxonomy" id="2840935"/>
    <lineage>
        <taxon>Bacteria</taxon>
        <taxon>Candidatus Scatousia</taxon>
    </lineage>
</organism>
<dbReference type="PROSITE" id="PS51278">
    <property type="entry name" value="GATASE_TYPE_2"/>
    <property type="match status" value="1"/>
</dbReference>
<dbReference type="InterPro" id="IPR029055">
    <property type="entry name" value="Ntn_hydrolases_N"/>
</dbReference>
<evidence type="ECO:0000256" key="8">
    <source>
        <dbReference type="ARBA" id="ARBA00022737"/>
    </source>
</evidence>
<dbReference type="InterPro" id="IPR017932">
    <property type="entry name" value="GATase_2_dom"/>
</dbReference>
<sequence>MCGIVGYIGDKPVADILLDGLKQLEYRGYDSSGIAVRCPDKIKVYKAVGKLENLSAELMPHRTEIAAATVGIGHIRWATHGAPTVLNAHPHTCNCGNLVIVHNGIIENYKELREKLSALGCVFKTQTDTEVVAHLVARKYAETKDLTEAVRIAVKEIEGAYALCVLHNDEKDKLVATKRNAPLLVGIGEGEYFVASDVPAIIKHTKKAMYLSDNQIVTLTKNSMKLIDENGIEQAQKIEILPWEPVALSKMGFKHFMLKEIHEQPDVIRNILVGRMHSCDEPVVLNEVNLTKETLKSLNRIQIIACGTSLHAAMIGKYIIENFCGIPVDVEASSEYIYRKTVTDSHTLVIGVSQSGETADTLTAIKQSKAKGSHILIITNRPDSAMAREADSLLSVNAGIEVSVAATKSYIAQLVSFYLLAMYMAEIKESLAVSDLKALKMELMQIPQKIEQILSHKEQIQHCARVYSNTKDFIYIARGINFPTALEGALKLKEISYINATGYPAGELKHGPIAMLDDTMPVLSILMKGSVYEKLLSNSEEAKARDARMIALTNSKDEKLKDLFENIIEVPEVQELLSPIIAMIPLQLLAYYIAEFLGKDVDQPRNLAKSVTVE</sequence>
<evidence type="ECO:0000259" key="12">
    <source>
        <dbReference type="PROSITE" id="PS51464"/>
    </source>
</evidence>
<dbReference type="GO" id="GO:0046349">
    <property type="term" value="P:amino sugar biosynthetic process"/>
    <property type="evidence" value="ECO:0007669"/>
    <property type="project" value="UniProtKB-ARBA"/>
</dbReference>
<dbReference type="InterPro" id="IPR046348">
    <property type="entry name" value="SIS_dom_sf"/>
</dbReference>
<dbReference type="SUPFAM" id="SSF56235">
    <property type="entry name" value="N-terminal nucleophile aminohydrolases (Ntn hydrolases)"/>
    <property type="match status" value="1"/>
</dbReference>
<evidence type="ECO:0000313" key="14">
    <source>
        <dbReference type="Proteomes" id="UP000823928"/>
    </source>
</evidence>
<reference evidence="13" key="2">
    <citation type="journal article" date="2021" name="PeerJ">
        <title>Extensive microbial diversity within the chicken gut microbiome revealed by metagenomics and culture.</title>
        <authorList>
            <person name="Gilroy R."/>
            <person name="Ravi A."/>
            <person name="Getino M."/>
            <person name="Pursley I."/>
            <person name="Horton D.L."/>
            <person name="Alikhan N.F."/>
            <person name="Baker D."/>
            <person name="Gharbi K."/>
            <person name="Hall N."/>
            <person name="Watson M."/>
            <person name="Adriaenssens E.M."/>
            <person name="Foster-Nyarko E."/>
            <person name="Jarju S."/>
            <person name="Secka A."/>
            <person name="Antonio M."/>
            <person name="Oren A."/>
            <person name="Chaudhuri R.R."/>
            <person name="La Ragione R."/>
            <person name="Hildebrand F."/>
            <person name="Pallen M.J."/>
        </authorList>
    </citation>
    <scope>NUCLEOTIDE SEQUENCE</scope>
    <source>
        <strain evidence="13">6276</strain>
    </source>
</reference>
<dbReference type="HAMAP" id="MF_00164">
    <property type="entry name" value="GlmS"/>
    <property type="match status" value="1"/>
</dbReference>
<keyword evidence="8" id="KW-0677">Repeat</keyword>
<feature type="domain" description="SIS" evidence="12">
    <location>
        <begin position="291"/>
        <end position="430"/>
    </location>
</feature>
<dbReference type="GO" id="GO:0006047">
    <property type="term" value="P:UDP-N-acetylglucosamine metabolic process"/>
    <property type="evidence" value="ECO:0007669"/>
    <property type="project" value="TreeGrafter"/>
</dbReference>
<dbReference type="InterPro" id="IPR005855">
    <property type="entry name" value="GFAT"/>
</dbReference>
<dbReference type="Pfam" id="PF13522">
    <property type="entry name" value="GATase_6"/>
    <property type="match status" value="1"/>
</dbReference>
<dbReference type="InterPro" id="IPR001347">
    <property type="entry name" value="SIS_dom"/>
</dbReference>
<dbReference type="InterPro" id="IPR047084">
    <property type="entry name" value="GFAT_N"/>
</dbReference>
<feature type="domain" description="SIS" evidence="12">
    <location>
        <begin position="463"/>
        <end position="604"/>
    </location>
</feature>
<feature type="domain" description="Glutamine amidotransferase type-2" evidence="11">
    <location>
        <begin position="2"/>
        <end position="222"/>
    </location>
</feature>
<dbReference type="PROSITE" id="PS51464">
    <property type="entry name" value="SIS"/>
    <property type="match status" value="2"/>
</dbReference>
<accession>A0A9D1F0M0</accession>
<comment type="subcellular location">
    <subcellularLocation>
        <location evidence="2 10">Cytoplasm</location>
    </subcellularLocation>
</comment>
<evidence type="ECO:0000256" key="3">
    <source>
        <dbReference type="ARBA" id="ARBA00012916"/>
    </source>
</evidence>
<dbReference type="EMBL" id="DVIU01000183">
    <property type="protein sequence ID" value="HIS36792.1"/>
    <property type="molecule type" value="Genomic_DNA"/>
</dbReference>